<dbReference type="PANTHER" id="PTHR46825">
    <property type="entry name" value="D-ALANYL-D-ALANINE-CARBOXYPEPTIDASE/ENDOPEPTIDASE AMPH"/>
    <property type="match status" value="1"/>
</dbReference>
<protein>
    <submittedName>
        <fullName evidence="2">Class A beta-lactamase-related serine hydrolase</fullName>
    </submittedName>
</protein>
<name>A0A3E1NXC6_9BACT</name>
<dbReference type="SUPFAM" id="SSF56601">
    <property type="entry name" value="beta-lactamase/transpeptidase-like"/>
    <property type="match status" value="1"/>
</dbReference>
<keyword evidence="3" id="KW-1185">Reference proteome</keyword>
<evidence type="ECO:0000313" key="2">
    <source>
        <dbReference type="EMBL" id="RFM32579.1"/>
    </source>
</evidence>
<dbReference type="AlphaFoldDB" id="A0A3E1NXC6"/>
<gene>
    <name evidence="2" type="ORF">DXN04_23155</name>
</gene>
<reference evidence="2 3" key="1">
    <citation type="submission" date="2018-08" db="EMBL/GenBank/DDBJ databases">
        <title>Chitinophaga sp. K20C18050901, a novel bacterium isolated from forest soil.</title>
        <authorList>
            <person name="Wang C."/>
        </authorList>
    </citation>
    <scope>NUCLEOTIDE SEQUENCE [LARGE SCALE GENOMIC DNA]</scope>
    <source>
        <strain evidence="2 3">K20C18050901</strain>
    </source>
</reference>
<organism evidence="2 3">
    <name type="scientific">Chitinophaga silvisoli</name>
    <dbReference type="NCBI Taxonomy" id="2291814"/>
    <lineage>
        <taxon>Bacteria</taxon>
        <taxon>Pseudomonadati</taxon>
        <taxon>Bacteroidota</taxon>
        <taxon>Chitinophagia</taxon>
        <taxon>Chitinophagales</taxon>
        <taxon>Chitinophagaceae</taxon>
        <taxon>Chitinophaga</taxon>
    </lineage>
</organism>
<dbReference type="RefSeq" id="WP_116855772.1">
    <property type="nucleotide sequence ID" value="NZ_QTJV01000009.1"/>
</dbReference>
<dbReference type="InterPro" id="IPR012338">
    <property type="entry name" value="Beta-lactam/transpept-like"/>
</dbReference>
<evidence type="ECO:0000259" key="1">
    <source>
        <dbReference type="Pfam" id="PF00144"/>
    </source>
</evidence>
<feature type="domain" description="Beta-lactamase-related" evidence="1">
    <location>
        <begin position="43"/>
        <end position="327"/>
    </location>
</feature>
<dbReference type="EMBL" id="QTJV01000009">
    <property type="protein sequence ID" value="RFM32579.1"/>
    <property type="molecule type" value="Genomic_DNA"/>
</dbReference>
<sequence length="552" mass="62069">MKYKLIFGGLLTFFCGIITEGYSQVKTPIQTLIAGLDSIRVELKIPGMAAAFMKGDTILFEEGFGYADLENHIKATANTSFRVASITKTFTSTLVMQQVERKNLSLETPISVYGINLDNNQITVKNLLTHTSEGEPGAHYQYNGYRFGKLTPIIEKASGIPFYQLLMENIVTPLKMSSTAPGISLYAYFTFTRQDKSMIPYFEKAINQLAKPYALNDKGEIVASQYFDEFGAFGGLISTVKDLLKYSAAIDINQFVTAGTQKEIFTANKLKNGETSPYGLGWFTQTYRGIDFYWHYGQTQGESGLFIKVPSLKLTMVVLTNIDKLSQPFPLADGDLFMSPVGQLFYKYCINKDRDFIRLDYHLPVQTIRKSLTTANSTYKDFYSKELVTQATMALLNGDTIRARQFYEIYADLNFNHTDTLPSGEIIAAIQNANINQDLKKKFTLSKPTRLRVYGVGENCSGDFSSWCDYGWIEDASGKMIWQMQGQAAKHAGGALKNQKIDQEITLPAGSYFLRYKSDAGHAFNNWDSPPPDNFFWGIILFNISVKPLYQK</sequence>
<evidence type="ECO:0000313" key="3">
    <source>
        <dbReference type="Proteomes" id="UP000261174"/>
    </source>
</evidence>
<dbReference type="Gene3D" id="3.40.710.10">
    <property type="entry name" value="DD-peptidase/beta-lactamase superfamily"/>
    <property type="match status" value="2"/>
</dbReference>
<dbReference type="Pfam" id="PF00144">
    <property type="entry name" value="Beta-lactamase"/>
    <property type="match status" value="1"/>
</dbReference>
<dbReference type="GO" id="GO:0016787">
    <property type="term" value="F:hydrolase activity"/>
    <property type="evidence" value="ECO:0007669"/>
    <property type="project" value="UniProtKB-KW"/>
</dbReference>
<dbReference type="PANTHER" id="PTHR46825:SF9">
    <property type="entry name" value="BETA-LACTAMASE-RELATED DOMAIN-CONTAINING PROTEIN"/>
    <property type="match status" value="1"/>
</dbReference>
<keyword evidence="2" id="KW-0378">Hydrolase</keyword>
<dbReference type="Proteomes" id="UP000261174">
    <property type="component" value="Unassembled WGS sequence"/>
</dbReference>
<accession>A0A3E1NXC6</accession>
<dbReference type="InterPro" id="IPR001466">
    <property type="entry name" value="Beta-lactam-related"/>
</dbReference>
<dbReference type="InterPro" id="IPR050491">
    <property type="entry name" value="AmpC-like"/>
</dbReference>
<dbReference type="OrthoDB" id="9793489at2"/>
<proteinExistence type="predicted"/>
<comment type="caution">
    <text evidence="2">The sequence shown here is derived from an EMBL/GenBank/DDBJ whole genome shotgun (WGS) entry which is preliminary data.</text>
</comment>